<evidence type="ECO:0000259" key="6">
    <source>
        <dbReference type="SMART" id="SM00237"/>
    </source>
</evidence>
<dbReference type="SMART" id="SM00237">
    <property type="entry name" value="Calx_beta"/>
    <property type="match status" value="1"/>
</dbReference>
<dbReference type="SUPFAM" id="SSF51004">
    <property type="entry name" value="C-terminal (heme d1) domain of cytochrome cd1-nitrite reductase"/>
    <property type="match status" value="1"/>
</dbReference>
<keyword evidence="4" id="KW-0812">Transmembrane</keyword>
<dbReference type="Pfam" id="PF03160">
    <property type="entry name" value="Calx-beta"/>
    <property type="match status" value="1"/>
</dbReference>
<dbReference type="Gene3D" id="2.60.40.2030">
    <property type="match status" value="2"/>
</dbReference>
<comment type="caution">
    <text evidence="7">The sequence shown here is derived from an EMBL/GenBank/DDBJ whole genome shotgun (WGS) entry which is preliminary data.</text>
</comment>
<dbReference type="OrthoDB" id="9815940at2"/>
<evidence type="ECO:0000313" key="8">
    <source>
        <dbReference type="Proteomes" id="UP000439994"/>
    </source>
</evidence>
<dbReference type="GO" id="GO:0005576">
    <property type="term" value="C:extracellular region"/>
    <property type="evidence" value="ECO:0007669"/>
    <property type="project" value="TreeGrafter"/>
</dbReference>
<dbReference type="Proteomes" id="UP000439994">
    <property type="component" value="Unassembled WGS sequence"/>
</dbReference>
<dbReference type="InterPro" id="IPR013783">
    <property type="entry name" value="Ig-like_fold"/>
</dbReference>
<evidence type="ECO:0000256" key="3">
    <source>
        <dbReference type="ARBA" id="ARBA00022837"/>
    </source>
</evidence>
<dbReference type="InterPro" id="IPR027589">
    <property type="entry name" value="Choice_anch_B"/>
</dbReference>
<dbReference type="Pfam" id="PF08309">
    <property type="entry name" value="LVIVD"/>
    <property type="match status" value="1"/>
</dbReference>
<dbReference type="EMBL" id="WOCD01000005">
    <property type="protein sequence ID" value="MUH73635.1"/>
    <property type="molecule type" value="Genomic_DNA"/>
</dbReference>
<dbReference type="Gene3D" id="2.160.20.10">
    <property type="entry name" value="Single-stranded right-handed beta-helix, Pectin lyase-like"/>
    <property type="match status" value="1"/>
</dbReference>
<dbReference type="AlphaFoldDB" id="A0A6N8FAJ5"/>
<evidence type="ECO:0000256" key="5">
    <source>
        <dbReference type="SAM" id="SignalP"/>
    </source>
</evidence>
<dbReference type="SUPFAM" id="SSF141072">
    <property type="entry name" value="CalX-like"/>
    <property type="match status" value="2"/>
</dbReference>
<dbReference type="Gene3D" id="2.60.40.10">
    <property type="entry name" value="Immunoglobulins"/>
    <property type="match status" value="1"/>
</dbReference>
<dbReference type="InterPro" id="IPR038081">
    <property type="entry name" value="CalX-like_sf"/>
</dbReference>
<protein>
    <submittedName>
        <fullName evidence="7">Choice-of-anchor B family protein</fullName>
    </submittedName>
</protein>
<dbReference type="GO" id="GO:0007154">
    <property type="term" value="P:cell communication"/>
    <property type="evidence" value="ECO:0007669"/>
    <property type="project" value="InterPro"/>
</dbReference>
<dbReference type="InterPro" id="IPR003644">
    <property type="entry name" value="Calx_beta"/>
</dbReference>
<evidence type="ECO:0000256" key="1">
    <source>
        <dbReference type="ARBA" id="ARBA00022729"/>
    </source>
</evidence>
<gene>
    <name evidence="7" type="ORF">GNP35_14765</name>
</gene>
<feature type="chain" id="PRO_5026682539" evidence="5">
    <location>
        <begin position="22"/>
        <end position="913"/>
    </location>
</feature>
<feature type="domain" description="Calx-beta" evidence="6">
    <location>
        <begin position="539"/>
        <end position="641"/>
    </location>
</feature>
<proteinExistence type="predicted"/>
<organism evidence="7 8">
    <name type="scientific">Psychrosphaera haliotis</name>
    <dbReference type="NCBI Taxonomy" id="555083"/>
    <lineage>
        <taxon>Bacteria</taxon>
        <taxon>Pseudomonadati</taxon>
        <taxon>Pseudomonadota</taxon>
        <taxon>Gammaproteobacteria</taxon>
        <taxon>Alteromonadales</taxon>
        <taxon>Pseudoalteromonadaceae</taxon>
        <taxon>Psychrosphaera</taxon>
    </lineage>
</organism>
<feature type="signal peptide" evidence="5">
    <location>
        <begin position="1"/>
        <end position="21"/>
    </location>
</feature>
<keyword evidence="2" id="KW-0677">Repeat</keyword>
<dbReference type="PANTHER" id="PTHR38787:SF3">
    <property type="entry name" value="REGULATORY P DOMAIN-CONTAINING PROTEIN"/>
    <property type="match status" value="1"/>
</dbReference>
<dbReference type="InterPro" id="IPR012334">
    <property type="entry name" value="Pectin_lyas_fold"/>
</dbReference>
<evidence type="ECO:0000256" key="2">
    <source>
        <dbReference type="ARBA" id="ARBA00022737"/>
    </source>
</evidence>
<keyword evidence="4" id="KW-0472">Membrane</keyword>
<feature type="transmembrane region" description="Helical" evidence="4">
    <location>
        <begin position="883"/>
        <end position="903"/>
    </location>
</feature>
<dbReference type="PANTHER" id="PTHR38787">
    <property type="entry name" value="REGULATORY P DOMAIN-CONTAINING PROTEIN"/>
    <property type="match status" value="1"/>
</dbReference>
<accession>A0A6N8FAJ5</accession>
<dbReference type="InterPro" id="IPR011048">
    <property type="entry name" value="Haem_d1_sf"/>
</dbReference>
<name>A0A6N8FAJ5_9GAMM</name>
<dbReference type="NCBIfam" id="TIGR04312">
    <property type="entry name" value="choice_anch_B"/>
    <property type="match status" value="1"/>
</dbReference>
<sequence>MLKLISATILIFISFVVFSHAEHDKPRYVANSGVDQGRCDKVTTPCKTIGYAAEQSNKGDVVYVASGDYYIESASDIFYITSSLVKVKGGYSTSDGFKSQNTKVNVTLVHGVAPKYHQVFVEKGLVPNADSKAMSKEKQAELNSQISAASALTKQQQNLTCIDGVAGDFECNNMSLVSHVPLENMSEKPTSANDVWGHVDLNTNKEYAIIGVKNGTVVFDISEPSEPVEVGYIVSQLASWRDIKVYQYYDEGANRWFAYAFVSTDGANDGIAIIDLNKLPESAELIEKNYTNSSAHNIYISNVDYSTGVPINDYIPRLHVLGSSDYGGAHRSHSLENVLALNPEYIPRDKTRSDYSHDGTSMIITGDRVQDQCDRSGAFCDVFIDFNENELRLWDQTVPSETKELGHATYTDAQYVHSGWWSEDKQYIFLHDEQDEQYNGINTTLYVFNVKDVRTPKLVGRWTGPTGAIDHNGYVRGNRYYMSNYEKGITVLDITDPEEPVQIGFFDTFPIRNNTSFNGAWGVYPFLPSGLILASDINSGLYILTDDTRNVSQGKVQFAEASYGAEEGESVTFVVERVDGSTGNVSVDYRSLQMSANGSDFTESTGTLTWEAGNSEPKEISVLTTLDTELETKESFMMTLFNVQGGLTLGQHRSSEGVIDGSAYVGSFAFESSTLELYEGIDAVNGQTEKQIKLTRSLQDSGPVSITIGIDSSTAENAQNEIILIEDTVTWEDGELGDKFITISLADDNDSESIKEVVLSIESYTPSDLIADTKMTITVFDDESNQAPNFDTVEFSAELFSMYNMAARIKNLTDEQSNRLSYRWEILSGPSSAYLRSENILQALFNADEVGSYEVRLTVTDIFGLSTSKILKLNVVAQATDNGTVSGTVSASLLTLVLGLVFIRRTRQNLIKH</sequence>
<keyword evidence="3" id="KW-0106">Calcium</keyword>
<reference evidence="7 8" key="1">
    <citation type="submission" date="2019-11" db="EMBL/GenBank/DDBJ databases">
        <title>P. haliotis isolates from Z. marina roots.</title>
        <authorList>
            <person name="Cohen M."/>
            <person name="Jospin G."/>
            <person name="Eisen J.A."/>
            <person name="Coil D.A."/>
        </authorList>
    </citation>
    <scope>NUCLEOTIDE SEQUENCE [LARGE SCALE GENOMIC DNA]</scope>
    <source>
        <strain evidence="7 8">UCD-MCMsp1aY</strain>
    </source>
</reference>
<keyword evidence="4" id="KW-1133">Transmembrane helix</keyword>
<dbReference type="GO" id="GO:0016020">
    <property type="term" value="C:membrane"/>
    <property type="evidence" value="ECO:0007669"/>
    <property type="project" value="InterPro"/>
</dbReference>
<keyword evidence="1 5" id="KW-0732">Signal</keyword>
<dbReference type="RefSeq" id="WP_155697042.1">
    <property type="nucleotide sequence ID" value="NZ_WOCD01000005.1"/>
</dbReference>
<evidence type="ECO:0000256" key="4">
    <source>
        <dbReference type="SAM" id="Phobius"/>
    </source>
</evidence>
<dbReference type="InterPro" id="IPR013211">
    <property type="entry name" value="LVIVD"/>
</dbReference>
<keyword evidence="8" id="KW-1185">Reference proteome</keyword>
<evidence type="ECO:0000313" key="7">
    <source>
        <dbReference type="EMBL" id="MUH73635.1"/>
    </source>
</evidence>